<sequence length="612" mass="67854">MAIKKEKFFEIINEVSKSEGLNENNLLERIGNELEKINSQEHTTHNMYSDLKKSGRLKDKIFSILNSGKTVNCMLLHLAVECNSVPIVKLLLAKGVKVNEPTHELGRVKSQLTALHIAALHGHQEIAQLLLNNDANLLLKDSQGRTPRDIVGDVKGKKAIIEMLKEGEQRYAEAGATRRQNRQGTLPQPNNKTPGNLAVNGNNATAAVQACNARDQEENNGTTPNNRKIYVQDEDEQTSSNSIVNENNTDKVDDTLEREQAIRERDAMLQKLREAEQRLANNQKRIEQDYLHDQHLEQYTIHNGEQTFLNKSSSDDSGICFDGDGSEALGRSILENGEDIDAQDKDGVTPLHWAVADNNKELAKLLIKYGADRSLIKDEDLIDRLNSMCDQPSEVVSSTSSHSKTHNAMETPEEAEKVKKSKVKLKELRTQLKDKQKKNELLKQQIQDLESEKATLKDKLDKTESQHSKTEVLLEKAQKELAESKSCIVGHETKLKQFNKENESLTQKIKSLENENTPLEGELGKTKTNEVSLEKVGKRQFSPKVAYASLAAMLVVGAALSIASGLSALLIVAASVVSALIAGGITYTISKPIAPDTELKEVDIQGSAQRCL</sequence>
<dbReference type="PROSITE" id="PS50088">
    <property type="entry name" value="ANK_REPEAT"/>
    <property type="match status" value="3"/>
</dbReference>
<dbReference type="Pfam" id="PF12796">
    <property type="entry name" value="Ank_2"/>
    <property type="match status" value="1"/>
</dbReference>
<feature type="transmembrane region" description="Helical" evidence="6">
    <location>
        <begin position="569"/>
        <end position="590"/>
    </location>
</feature>
<feature type="compositionally biased region" description="Polar residues" evidence="5">
    <location>
        <begin position="238"/>
        <end position="247"/>
    </location>
</feature>
<dbReference type="SMART" id="SM00248">
    <property type="entry name" value="ANK"/>
    <property type="match status" value="3"/>
</dbReference>
<evidence type="ECO:0000256" key="3">
    <source>
        <dbReference type="PROSITE-ProRule" id="PRU00023"/>
    </source>
</evidence>
<dbReference type="SUPFAM" id="SSF57997">
    <property type="entry name" value="Tropomyosin"/>
    <property type="match status" value="1"/>
</dbReference>
<protein>
    <submittedName>
        <fullName evidence="7">Uncharacterized protein</fullName>
    </submittedName>
</protein>
<feature type="repeat" description="ANK" evidence="3">
    <location>
        <begin position="346"/>
        <end position="378"/>
    </location>
</feature>
<dbReference type="InterPro" id="IPR002110">
    <property type="entry name" value="Ankyrin_rpt"/>
</dbReference>
<dbReference type="AlphaFoldDB" id="A0A6I6CJH9"/>
<evidence type="ECO:0000256" key="1">
    <source>
        <dbReference type="ARBA" id="ARBA00022737"/>
    </source>
</evidence>
<dbReference type="Gene3D" id="1.25.40.20">
    <property type="entry name" value="Ankyrin repeat-containing domain"/>
    <property type="match status" value="2"/>
</dbReference>
<evidence type="ECO:0000256" key="5">
    <source>
        <dbReference type="SAM" id="MobiDB-lite"/>
    </source>
</evidence>
<feature type="region of interest" description="Disordered" evidence="5">
    <location>
        <begin position="214"/>
        <end position="248"/>
    </location>
</feature>
<feature type="compositionally biased region" description="Polar residues" evidence="5">
    <location>
        <begin position="182"/>
        <end position="198"/>
    </location>
</feature>
<feature type="region of interest" description="Disordered" evidence="5">
    <location>
        <begin position="392"/>
        <end position="420"/>
    </location>
</feature>
<feature type="repeat" description="ANK" evidence="3">
    <location>
        <begin position="110"/>
        <end position="142"/>
    </location>
</feature>
<keyword evidence="6" id="KW-1133">Transmembrane helix</keyword>
<gene>
    <name evidence="7" type="ORF">E0495_02755</name>
</gene>
<dbReference type="PANTHER" id="PTHR24198">
    <property type="entry name" value="ANKYRIN REPEAT AND PROTEIN KINASE DOMAIN-CONTAINING PROTEIN"/>
    <property type="match status" value="1"/>
</dbReference>
<evidence type="ECO:0000256" key="4">
    <source>
        <dbReference type="SAM" id="Coils"/>
    </source>
</evidence>
<keyword evidence="6" id="KW-0472">Membrane</keyword>
<keyword evidence="1" id="KW-0677">Repeat</keyword>
<organism evidence="7 8">
    <name type="scientific">Wolbachia pipientis</name>
    <dbReference type="NCBI Taxonomy" id="955"/>
    <lineage>
        <taxon>Bacteria</taxon>
        <taxon>Pseudomonadati</taxon>
        <taxon>Pseudomonadota</taxon>
        <taxon>Alphaproteobacteria</taxon>
        <taxon>Rickettsiales</taxon>
        <taxon>Anaplasmataceae</taxon>
        <taxon>Wolbachieae</taxon>
        <taxon>Wolbachia</taxon>
    </lineage>
</organism>
<dbReference type="Pfam" id="PF13637">
    <property type="entry name" value="Ank_4"/>
    <property type="match status" value="1"/>
</dbReference>
<evidence type="ECO:0000256" key="2">
    <source>
        <dbReference type="ARBA" id="ARBA00023043"/>
    </source>
</evidence>
<dbReference type="PANTHER" id="PTHR24198:SF165">
    <property type="entry name" value="ANKYRIN REPEAT-CONTAINING PROTEIN-RELATED"/>
    <property type="match status" value="1"/>
</dbReference>
<evidence type="ECO:0000256" key="6">
    <source>
        <dbReference type="SAM" id="Phobius"/>
    </source>
</evidence>
<feature type="transmembrane region" description="Helical" evidence="6">
    <location>
        <begin position="545"/>
        <end position="563"/>
    </location>
</feature>
<keyword evidence="2 3" id="KW-0040">ANK repeat</keyword>
<evidence type="ECO:0000313" key="8">
    <source>
        <dbReference type="Proteomes" id="UP000422744"/>
    </source>
</evidence>
<reference evidence="7 8" key="1">
    <citation type="submission" date="2019-03" db="EMBL/GenBank/DDBJ databases">
        <title>Wolbachia endosymbiont of Haematobia irritans wIrr.</title>
        <authorList>
            <person name="Parry R.H."/>
            <person name="Asgari S."/>
        </authorList>
    </citation>
    <scope>NUCLEOTIDE SEQUENCE [LARGE SCALE GENOMIC DNA]</scope>
    <source>
        <strain evidence="8">wIrr</strain>
    </source>
</reference>
<evidence type="ECO:0000313" key="7">
    <source>
        <dbReference type="EMBL" id="QGT16191.1"/>
    </source>
</evidence>
<feature type="compositionally biased region" description="Low complexity" evidence="5">
    <location>
        <begin position="393"/>
        <end position="402"/>
    </location>
</feature>
<dbReference type="Gene3D" id="1.10.287.1490">
    <property type="match status" value="1"/>
</dbReference>
<dbReference type="EMBL" id="CP037426">
    <property type="protein sequence ID" value="QGT16191.1"/>
    <property type="molecule type" value="Genomic_DNA"/>
</dbReference>
<feature type="coiled-coil region" evidence="4">
    <location>
        <begin position="258"/>
        <end position="289"/>
    </location>
</feature>
<dbReference type="PROSITE" id="PS50297">
    <property type="entry name" value="ANK_REP_REGION"/>
    <property type="match status" value="2"/>
</dbReference>
<feature type="repeat" description="ANK" evidence="3">
    <location>
        <begin position="76"/>
        <end position="103"/>
    </location>
</feature>
<dbReference type="GO" id="GO:0005737">
    <property type="term" value="C:cytoplasm"/>
    <property type="evidence" value="ECO:0007669"/>
    <property type="project" value="TreeGrafter"/>
</dbReference>
<name>A0A6I6CJH9_WOLPI</name>
<keyword evidence="6" id="KW-0812">Transmembrane</keyword>
<dbReference type="Proteomes" id="UP000422744">
    <property type="component" value="Chromosome"/>
</dbReference>
<dbReference type="RefSeq" id="WP_155968845.1">
    <property type="nucleotide sequence ID" value="NZ_CP037426.1"/>
</dbReference>
<dbReference type="SUPFAM" id="SSF48403">
    <property type="entry name" value="Ankyrin repeat"/>
    <property type="match status" value="1"/>
</dbReference>
<dbReference type="InterPro" id="IPR036770">
    <property type="entry name" value="Ankyrin_rpt-contain_sf"/>
</dbReference>
<keyword evidence="4" id="KW-0175">Coiled coil</keyword>
<proteinExistence type="predicted"/>
<accession>A0A6I6CJH9</accession>
<feature type="region of interest" description="Disordered" evidence="5">
    <location>
        <begin position="173"/>
        <end position="198"/>
    </location>
</feature>